<dbReference type="PANTHER" id="PTHR46701:SF7">
    <property type="entry name" value="GLYCOSYLTRANSFERASE-LIKE KOBITO 1"/>
    <property type="match status" value="1"/>
</dbReference>
<dbReference type="OrthoDB" id="77893at2759"/>
<proteinExistence type="predicted"/>
<protein>
    <recommendedName>
        <fullName evidence="2">Glycosyltransferase family 92 protein</fullName>
    </recommendedName>
</protein>
<dbReference type="EMBL" id="KI913955">
    <property type="protein sequence ID" value="ETW06794.1"/>
    <property type="molecule type" value="Genomic_DNA"/>
</dbReference>
<evidence type="ECO:0000313" key="1">
    <source>
        <dbReference type="EMBL" id="ETW06794.1"/>
    </source>
</evidence>
<accession>A0A024UKF7</accession>
<dbReference type="PANTHER" id="PTHR46701">
    <property type="entry name" value="GLYCOSYLTRANSFERASE-LIKE KOBITO 1"/>
    <property type="match status" value="1"/>
</dbReference>
<evidence type="ECO:0008006" key="2">
    <source>
        <dbReference type="Google" id="ProtNLM"/>
    </source>
</evidence>
<dbReference type="GeneID" id="20079997"/>
<dbReference type="RefSeq" id="XP_008864869.1">
    <property type="nucleotide sequence ID" value="XM_008866647.1"/>
</dbReference>
<reference evidence="1" key="1">
    <citation type="submission" date="2013-12" db="EMBL/GenBank/DDBJ databases">
        <title>The Genome Sequence of Aphanomyces invadans NJM9701.</title>
        <authorList>
            <consortium name="The Broad Institute Genomics Platform"/>
            <person name="Russ C."/>
            <person name="Tyler B."/>
            <person name="van West P."/>
            <person name="Dieguez-Uribeondo J."/>
            <person name="Young S.K."/>
            <person name="Zeng Q."/>
            <person name="Gargeya S."/>
            <person name="Fitzgerald M."/>
            <person name="Abouelleil A."/>
            <person name="Alvarado L."/>
            <person name="Chapman S.B."/>
            <person name="Gainer-Dewar J."/>
            <person name="Goldberg J."/>
            <person name="Griggs A."/>
            <person name="Gujja S."/>
            <person name="Hansen M."/>
            <person name="Howarth C."/>
            <person name="Imamovic A."/>
            <person name="Ireland A."/>
            <person name="Larimer J."/>
            <person name="McCowan C."/>
            <person name="Murphy C."/>
            <person name="Pearson M."/>
            <person name="Poon T.W."/>
            <person name="Priest M."/>
            <person name="Roberts A."/>
            <person name="Saif S."/>
            <person name="Shea T."/>
            <person name="Sykes S."/>
            <person name="Wortman J."/>
            <person name="Nusbaum C."/>
            <person name="Birren B."/>
        </authorList>
    </citation>
    <scope>NUCLEOTIDE SEQUENCE [LARGE SCALE GENOMIC DNA]</scope>
    <source>
        <strain evidence="1">NJM9701</strain>
    </source>
</reference>
<dbReference type="GO" id="GO:0009737">
    <property type="term" value="P:response to abscisic acid"/>
    <property type="evidence" value="ECO:0007669"/>
    <property type="project" value="InterPro"/>
</dbReference>
<dbReference type="VEuPathDB" id="FungiDB:H310_02947"/>
<name>A0A024UKF7_9STRA</name>
<dbReference type="InterPro" id="IPR044224">
    <property type="entry name" value="KOBITO1-like"/>
</dbReference>
<gene>
    <name evidence="1" type="ORF">H310_02947</name>
</gene>
<dbReference type="Pfam" id="PF13704">
    <property type="entry name" value="Glyco_tranf_2_4"/>
    <property type="match status" value="1"/>
</dbReference>
<dbReference type="eggNOG" id="ENOG502QPZC">
    <property type="taxonomic scope" value="Eukaryota"/>
</dbReference>
<dbReference type="AlphaFoldDB" id="A0A024UKF7"/>
<organism evidence="1">
    <name type="scientific">Aphanomyces invadans</name>
    <dbReference type="NCBI Taxonomy" id="157072"/>
    <lineage>
        <taxon>Eukaryota</taxon>
        <taxon>Sar</taxon>
        <taxon>Stramenopiles</taxon>
        <taxon>Oomycota</taxon>
        <taxon>Saprolegniomycetes</taxon>
        <taxon>Saprolegniales</taxon>
        <taxon>Verrucalvaceae</taxon>
        <taxon>Aphanomyces</taxon>
    </lineage>
</organism>
<sequence length="420" mass="47477">MLGLVTTVAVDSASPRELDVLSSFLLYHLSVGFKRICVFLDTPGTTSEEVLSRLHSALKQHRQAIDIVEKSSSYAIYPTCSLYAALQPSISDEVHARQQLNCELAMTSCLTWNEIARTDASRTPLEWLVHLDLDELLYYPSNHDDDRNDGLHMFFASASPSIHQFTFVNHEAIPTTANVSNYFVEVSHFKVNHLVAPFTSAAQACMNRWRDRTTHRQYMLAYDNGKSAVRIRRGVLPSSVHSWQPHPSLATVTNFPDPRRMNMATTISHTTSPWILHYPSCGYDWFKEKYRTLGRFPDAWFQGKLPIQPCFHTTARDVWATCVETHDEKAMRTLYHEQVMLDDPDGLEAQIDAGVVVHLLGPSKRLQRLLGLQPQDVQSQPPPLRPSTYRPSIPPPAGISEVGYNSEKAWMLASIAAKYL</sequence>
<dbReference type="GO" id="GO:0030244">
    <property type="term" value="P:cellulose biosynthetic process"/>
    <property type="evidence" value="ECO:0007669"/>
    <property type="project" value="InterPro"/>
</dbReference>